<protein>
    <submittedName>
        <fullName evidence="1">Unplaced genomic scaffold K443scaffold_360, whole genome shotgun sequence</fullName>
    </submittedName>
</protein>
<accession>A0A0C9WVC7</accession>
<keyword evidence="2" id="KW-1185">Reference proteome</keyword>
<dbReference type="AlphaFoldDB" id="A0A0C9WVC7"/>
<sequence>MGVRWLLLRGTGILLTCFSYARLLRFFLVVGEGLFRLIITPLRNRVQHSGSVWHLHHLRRGRTSAVAEGVDWAQDGRRLAIWTRNRTVHALLVN</sequence>
<name>A0A0C9WVC7_9AGAR</name>
<proteinExistence type="predicted"/>
<dbReference type="EMBL" id="KN838895">
    <property type="protein sequence ID" value="KIJ92638.1"/>
    <property type="molecule type" value="Genomic_DNA"/>
</dbReference>
<evidence type="ECO:0000313" key="2">
    <source>
        <dbReference type="Proteomes" id="UP000054477"/>
    </source>
</evidence>
<dbReference type="Proteomes" id="UP000054477">
    <property type="component" value="Unassembled WGS sequence"/>
</dbReference>
<dbReference type="HOGENOM" id="CLU_2386518_0_0_1"/>
<gene>
    <name evidence="1" type="ORF">K443DRAFT_428389</name>
</gene>
<organism evidence="1 2">
    <name type="scientific">Laccaria amethystina LaAM-08-1</name>
    <dbReference type="NCBI Taxonomy" id="1095629"/>
    <lineage>
        <taxon>Eukaryota</taxon>
        <taxon>Fungi</taxon>
        <taxon>Dikarya</taxon>
        <taxon>Basidiomycota</taxon>
        <taxon>Agaricomycotina</taxon>
        <taxon>Agaricomycetes</taxon>
        <taxon>Agaricomycetidae</taxon>
        <taxon>Agaricales</taxon>
        <taxon>Agaricineae</taxon>
        <taxon>Hydnangiaceae</taxon>
        <taxon>Laccaria</taxon>
    </lineage>
</organism>
<reference evidence="1 2" key="1">
    <citation type="submission" date="2014-04" db="EMBL/GenBank/DDBJ databases">
        <authorList>
            <consortium name="DOE Joint Genome Institute"/>
            <person name="Kuo A."/>
            <person name="Kohler A."/>
            <person name="Nagy L.G."/>
            <person name="Floudas D."/>
            <person name="Copeland A."/>
            <person name="Barry K.W."/>
            <person name="Cichocki N."/>
            <person name="Veneault-Fourrey C."/>
            <person name="LaButti K."/>
            <person name="Lindquist E.A."/>
            <person name="Lipzen A."/>
            <person name="Lundell T."/>
            <person name="Morin E."/>
            <person name="Murat C."/>
            <person name="Sun H."/>
            <person name="Tunlid A."/>
            <person name="Henrissat B."/>
            <person name="Grigoriev I.V."/>
            <person name="Hibbett D.S."/>
            <person name="Martin F."/>
            <person name="Nordberg H.P."/>
            <person name="Cantor M.N."/>
            <person name="Hua S.X."/>
        </authorList>
    </citation>
    <scope>NUCLEOTIDE SEQUENCE [LARGE SCALE GENOMIC DNA]</scope>
    <source>
        <strain evidence="1 2">LaAM-08-1</strain>
    </source>
</reference>
<reference evidence="2" key="2">
    <citation type="submission" date="2015-01" db="EMBL/GenBank/DDBJ databases">
        <title>Evolutionary Origins and Diversification of the Mycorrhizal Mutualists.</title>
        <authorList>
            <consortium name="DOE Joint Genome Institute"/>
            <consortium name="Mycorrhizal Genomics Consortium"/>
            <person name="Kohler A."/>
            <person name="Kuo A."/>
            <person name="Nagy L.G."/>
            <person name="Floudas D."/>
            <person name="Copeland A."/>
            <person name="Barry K.W."/>
            <person name="Cichocki N."/>
            <person name="Veneault-Fourrey C."/>
            <person name="LaButti K."/>
            <person name="Lindquist E.A."/>
            <person name="Lipzen A."/>
            <person name="Lundell T."/>
            <person name="Morin E."/>
            <person name="Murat C."/>
            <person name="Riley R."/>
            <person name="Ohm R."/>
            <person name="Sun H."/>
            <person name="Tunlid A."/>
            <person name="Henrissat B."/>
            <person name="Grigoriev I.V."/>
            <person name="Hibbett D.S."/>
            <person name="Martin F."/>
        </authorList>
    </citation>
    <scope>NUCLEOTIDE SEQUENCE [LARGE SCALE GENOMIC DNA]</scope>
    <source>
        <strain evidence="2">LaAM-08-1</strain>
    </source>
</reference>
<evidence type="ECO:0000313" key="1">
    <source>
        <dbReference type="EMBL" id="KIJ92638.1"/>
    </source>
</evidence>
<dbReference type="OrthoDB" id="3070022at2759"/>